<evidence type="ECO:0000313" key="2">
    <source>
        <dbReference type="EMBL" id="SMC24393.1"/>
    </source>
</evidence>
<sequence>MDRRSEFVTFLASLLPGAGYMYFGMIRFGIETMLLFFIVPKILHLVGLGFIAYIFSIPFWLYTFFDTYRVAHKFDRGEIIEDKSWFSNNSLGEINISNKGWTSFAWVLIVIGVIAILNKIFASYDIFYSVRLYIVPAIFILIGIYLLFKGKDRI</sequence>
<dbReference type="STRING" id="1121291.SAMN02745134_02145"/>
<accession>A0A1W1XK75</accession>
<keyword evidence="1" id="KW-1133">Transmembrane helix</keyword>
<evidence type="ECO:0008006" key="4">
    <source>
        <dbReference type="Google" id="ProtNLM"/>
    </source>
</evidence>
<evidence type="ECO:0000313" key="3">
    <source>
        <dbReference type="Proteomes" id="UP000192468"/>
    </source>
</evidence>
<dbReference type="OrthoDB" id="82335at2"/>
<dbReference type="RefSeq" id="WP_084115936.1">
    <property type="nucleotide sequence ID" value="NZ_FWXH01000007.1"/>
</dbReference>
<reference evidence="2 3" key="1">
    <citation type="submission" date="2017-04" db="EMBL/GenBank/DDBJ databases">
        <authorList>
            <person name="Afonso C.L."/>
            <person name="Miller P.J."/>
            <person name="Scott M.A."/>
            <person name="Spackman E."/>
            <person name="Goraichik I."/>
            <person name="Dimitrov K.M."/>
            <person name="Suarez D.L."/>
            <person name="Swayne D.E."/>
        </authorList>
    </citation>
    <scope>NUCLEOTIDE SEQUENCE [LARGE SCALE GENOMIC DNA]</scope>
    <source>
        <strain evidence="2 3">DSM 12555</strain>
    </source>
</reference>
<dbReference type="Proteomes" id="UP000192468">
    <property type="component" value="Unassembled WGS sequence"/>
</dbReference>
<feature type="transmembrane region" description="Helical" evidence="1">
    <location>
        <begin position="42"/>
        <end position="65"/>
    </location>
</feature>
<gene>
    <name evidence="2" type="ORF">SAMN02745134_02145</name>
</gene>
<evidence type="ECO:0000256" key="1">
    <source>
        <dbReference type="SAM" id="Phobius"/>
    </source>
</evidence>
<feature type="transmembrane region" description="Helical" evidence="1">
    <location>
        <begin position="130"/>
        <end position="148"/>
    </location>
</feature>
<dbReference type="EMBL" id="FWXH01000007">
    <property type="protein sequence ID" value="SMC24393.1"/>
    <property type="molecule type" value="Genomic_DNA"/>
</dbReference>
<dbReference type="AlphaFoldDB" id="A0A1W1XK75"/>
<proteinExistence type="predicted"/>
<protein>
    <recommendedName>
        <fullName evidence="4">TM2 domain-containing protein</fullName>
    </recommendedName>
</protein>
<organism evidence="2 3">
    <name type="scientific">Clostridium acidisoli DSM 12555</name>
    <dbReference type="NCBI Taxonomy" id="1121291"/>
    <lineage>
        <taxon>Bacteria</taxon>
        <taxon>Bacillati</taxon>
        <taxon>Bacillota</taxon>
        <taxon>Clostridia</taxon>
        <taxon>Eubacteriales</taxon>
        <taxon>Clostridiaceae</taxon>
        <taxon>Clostridium</taxon>
    </lineage>
</organism>
<name>A0A1W1XK75_9CLOT</name>
<keyword evidence="1" id="KW-0472">Membrane</keyword>
<keyword evidence="3" id="KW-1185">Reference proteome</keyword>
<feature type="transmembrane region" description="Helical" evidence="1">
    <location>
        <begin position="7"/>
        <end position="30"/>
    </location>
</feature>
<keyword evidence="1" id="KW-0812">Transmembrane</keyword>
<feature type="transmembrane region" description="Helical" evidence="1">
    <location>
        <begin position="104"/>
        <end position="124"/>
    </location>
</feature>